<dbReference type="PRINTS" id="PR00096">
    <property type="entry name" value="GATASE"/>
</dbReference>
<dbReference type="RefSeq" id="WP_250247376.1">
    <property type="nucleotide sequence ID" value="NZ_CP097749.1"/>
</dbReference>
<dbReference type="FunFam" id="3.40.50.880:FF:000003">
    <property type="entry name" value="Anthranilate synthase component II"/>
    <property type="match status" value="1"/>
</dbReference>
<evidence type="ECO:0000256" key="3">
    <source>
        <dbReference type="ARBA" id="ARBA00022909"/>
    </source>
</evidence>
<dbReference type="PRINTS" id="PR00097">
    <property type="entry name" value="ANTSNTHASEII"/>
</dbReference>
<keyword evidence="3" id="KW-0289">Folate biosynthesis</keyword>
<dbReference type="EMBL" id="CP097750">
    <property type="protein sequence ID" value="URJ24272.1"/>
    <property type="molecule type" value="Genomic_DNA"/>
</dbReference>
<dbReference type="InterPro" id="IPR006221">
    <property type="entry name" value="TrpG/PapA_dom"/>
</dbReference>
<dbReference type="PROSITE" id="PS51273">
    <property type="entry name" value="GATASE_TYPE_1"/>
    <property type="match status" value="1"/>
</dbReference>
<keyword evidence="14" id="KW-0378">Hydrolase</keyword>
<comment type="pathway">
    <text evidence="1">Cofactor biosynthesis; tetrahydrofolate biosynthesis; 4-aminobenzoate from chorismate: step 1/2.</text>
</comment>
<dbReference type="AlphaFoldDB" id="A0AAE9I718"/>
<evidence type="ECO:0000313" key="16">
    <source>
        <dbReference type="Proteomes" id="UP001056483"/>
    </source>
</evidence>
<dbReference type="Proteomes" id="UP001056323">
    <property type="component" value="Chromosome"/>
</dbReference>
<accession>A0AAE9I718</accession>
<dbReference type="GO" id="GO:0000162">
    <property type="term" value="P:L-tryptophan biosynthetic process"/>
    <property type="evidence" value="ECO:0007669"/>
    <property type="project" value="TreeGrafter"/>
</dbReference>
<evidence type="ECO:0000256" key="8">
    <source>
        <dbReference type="ARBA" id="ARBA00062013"/>
    </source>
</evidence>
<proteinExistence type="predicted"/>
<dbReference type="GO" id="GO:0004048">
    <property type="term" value="F:anthranilate phosphoribosyltransferase activity"/>
    <property type="evidence" value="ECO:0007669"/>
    <property type="project" value="TreeGrafter"/>
</dbReference>
<evidence type="ECO:0000256" key="6">
    <source>
        <dbReference type="ARBA" id="ARBA00047683"/>
    </source>
</evidence>
<dbReference type="EC" id="4.1.3.27" evidence="2"/>
<evidence type="ECO:0000256" key="9">
    <source>
        <dbReference type="ARBA" id="ARBA00070460"/>
    </source>
</evidence>
<dbReference type="NCBIfam" id="TIGR00566">
    <property type="entry name" value="trpG_papA"/>
    <property type="match status" value="1"/>
</dbReference>
<comment type="function">
    <text evidence="7">Part of a heterodimeric complex that catalyzes the two-step biosynthesis of 4-amino-4-deoxychorismate (ADC), a precursor of p-aminobenzoate (PABA) and tetrahydrofolate. In the first step, a glutamine amidotransferase (PabA) generates ammonia as a substrate that, along with chorismate, is used in the second step, catalyzed by aminodeoxychorismate synthase (PabB) to produce ADC. PabA converts glutamine into glutamate only in the presence of stoichiometric amounts of PabB.</text>
</comment>
<dbReference type="GO" id="GO:0004049">
    <property type="term" value="F:anthranilate synthase activity"/>
    <property type="evidence" value="ECO:0007669"/>
    <property type="project" value="UniProtKB-EC"/>
</dbReference>
<evidence type="ECO:0000256" key="1">
    <source>
        <dbReference type="ARBA" id="ARBA00005009"/>
    </source>
</evidence>
<dbReference type="InterPro" id="IPR017926">
    <property type="entry name" value="GATASE"/>
</dbReference>
<evidence type="ECO:0000259" key="12">
    <source>
        <dbReference type="Pfam" id="PF00117"/>
    </source>
</evidence>
<reference evidence="14" key="1">
    <citation type="submission" date="2022-05" db="EMBL/GenBank/DDBJ databases">
        <title>Impact of host demography and evolutionary history on endosymbiont molecular evolution: a test in carpenter ants (Genus Camponotus) and their Blochmannia endosymbionts.</title>
        <authorList>
            <person name="Manthey J.D."/>
            <person name="Giron J.C."/>
            <person name="Hruska J.P."/>
        </authorList>
    </citation>
    <scope>NUCLEOTIDE SEQUENCE</scope>
    <source>
        <strain evidence="14">C-049</strain>
        <strain evidence="13">C-050</strain>
    </source>
</reference>
<evidence type="ECO:0000313" key="14">
    <source>
        <dbReference type="EMBL" id="URJ27628.1"/>
    </source>
</evidence>
<dbReference type="CDD" id="cd01743">
    <property type="entry name" value="GATase1_Anthranilate_Synthase"/>
    <property type="match status" value="1"/>
</dbReference>
<protein>
    <recommendedName>
        <fullName evidence="9">Aminodeoxychorismate synthase component 2</fullName>
        <ecNumber evidence="2">4.1.3.27</ecNumber>
    </recommendedName>
    <alternativeName>
        <fullName evidence="11">4-amino-4-deoxychorismate synthase component 2</fullName>
    </alternativeName>
    <alternativeName>
        <fullName evidence="10">Aminodeoxychorismate synthase, glutamine amidotransferase component</fullName>
    </alternativeName>
</protein>
<comment type="catalytic activity">
    <reaction evidence="6">
        <text>chorismate + L-glutamine = anthranilate + pyruvate + L-glutamate + H(+)</text>
        <dbReference type="Rhea" id="RHEA:21732"/>
        <dbReference type="ChEBI" id="CHEBI:15361"/>
        <dbReference type="ChEBI" id="CHEBI:15378"/>
        <dbReference type="ChEBI" id="CHEBI:16567"/>
        <dbReference type="ChEBI" id="CHEBI:29748"/>
        <dbReference type="ChEBI" id="CHEBI:29985"/>
        <dbReference type="ChEBI" id="CHEBI:58359"/>
        <dbReference type="EC" id="4.1.3.27"/>
    </reaction>
</comment>
<dbReference type="GO" id="GO:0002047">
    <property type="term" value="P:phenazine biosynthetic process"/>
    <property type="evidence" value="ECO:0007669"/>
    <property type="project" value="TreeGrafter"/>
</dbReference>
<sequence>MVNVILLDNIDSFTYNLVDQLRNHGHQVLIYTNQLPASIIIDTLSNMVNPILMLSPGPGSPSKAGCMAKLIAQLRRQIPIIGICLGYQAIVEFYGGHISRSKEIFHGKSSLIYHDNSAMFSNIPNPFLVGRYHSLIGSCIPNNLKINAYYNKHTAMAVRNDSDRICGFQFHPESILTTHGTQLIQQTIAWAICLYKEKITCKTS</sequence>
<dbReference type="InterPro" id="IPR029062">
    <property type="entry name" value="Class_I_gatase-like"/>
</dbReference>
<evidence type="ECO:0000256" key="7">
    <source>
        <dbReference type="ARBA" id="ARBA00053037"/>
    </source>
</evidence>
<dbReference type="PANTHER" id="PTHR43418">
    <property type="entry name" value="MULTIFUNCTIONAL TRYPTOPHAN BIOSYNTHESIS PROTEIN-RELATED"/>
    <property type="match status" value="1"/>
</dbReference>
<comment type="subunit">
    <text evidence="8">Monomer. Heterodimer consisting of two non-identical subunits: a glutamine amidotransferase subunit (PabA) and a aminodeoxychorismate synthase subunit (PabB).</text>
</comment>
<dbReference type="Pfam" id="PF00117">
    <property type="entry name" value="GATase"/>
    <property type="match status" value="1"/>
</dbReference>
<dbReference type="InterPro" id="IPR050472">
    <property type="entry name" value="Anth_synth/Amidotransfase"/>
</dbReference>
<evidence type="ECO:0000256" key="5">
    <source>
        <dbReference type="ARBA" id="ARBA00023239"/>
    </source>
</evidence>
<evidence type="ECO:0000256" key="2">
    <source>
        <dbReference type="ARBA" id="ARBA00012266"/>
    </source>
</evidence>
<evidence type="ECO:0000256" key="10">
    <source>
        <dbReference type="ARBA" id="ARBA00075800"/>
    </source>
</evidence>
<keyword evidence="4" id="KW-0315">Glutamine amidotransferase</keyword>
<evidence type="ECO:0000256" key="11">
    <source>
        <dbReference type="ARBA" id="ARBA00078909"/>
    </source>
</evidence>
<evidence type="ECO:0000313" key="15">
    <source>
        <dbReference type="Proteomes" id="UP001056323"/>
    </source>
</evidence>
<dbReference type="GO" id="GO:0046656">
    <property type="term" value="P:folic acid biosynthetic process"/>
    <property type="evidence" value="ECO:0007669"/>
    <property type="project" value="UniProtKB-KW"/>
</dbReference>
<keyword evidence="5" id="KW-0456">Lyase</keyword>
<name>A0AAE9I718_9ENTR</name>
<gene>
    <name evidence="14" type="ORF">M9394_00470</name>
    <name evidence="13" type="ORF">M9404_01830</name>
</gene>
<dbReference type="Proteomes" id="UP001056483">
    <property type="component" value="Chromosome"/>
</dbReference>
<dbReference type="KEGG" id="bhb:M9394_00470"/>
<dbReference type="GO" id="GO:0016787">
    <property type="term" value="F:hydrolase activity"/>
    <property type="evidence" value="ECO:0007669"/>
    <property type="project" value="UniProtKB-KW"/>
</dbReference>
<dbReference type="SUPFAM" id="SSF52317">
    <property type="entry name" value="Class I glutamine amidotransferase-like"/>
    <property type="match status" value="1"/>
</dbReference>
<keyword evidence="16" id="KW-1185">Reference proteome</keyword>
<dbReference type="GO" id="GO:0005829">
    <property type="term" value="C:cytosol"/>
    <property type="evidence" value="ECO:0007669"/>
    <property type="project" value="TreeGrafter"/>
</dbReference>
<dbReference type="EMBL" id="CP097751">
    <property type="protein sequence ID" value="URJ27628.1"/>
    <property type="molecule type" value="Genomic_DNA"/>
</dbReference>
<dbReference type="Gene3D" id="3.40.50.880">
    <property type="match status" value="1"/>
</dbReference>
<organism evidence="14 15">
    <name type="scientific">Candidatus Blochmanniella camponoti</name>
    <dbReference type="NCBI Taxonomy" id="108080"/>
    <lineage>
        <taxon>Bacteria</taxon>
        <taxon>Pseudomonadati</taxon>
        <taxon>Pseudomonadota</taxon>
        <taxon>Gammaproteobacteria</taxon>
        <taxon>Enterobacterales</taxon>
        <taxon>Enterobacteriaceae</taxon>
        <taxon>ant endosymbionts</taxon>
        <taxon>Candidatus Blochmanniella</taxon>
    </lineage>
</organism>
<dbReference type="PANTHER" id="PTHR43418:SF2">
    <property type="entry name" value="BIFUNCTIONAL PROTEIN TRPGD"/>
    <property type="match status" value="1"/>
</dbReference>
<evidence type="ECO:0000256" key="4">
    <source>
        <dbReference type="ARBA" id="ARBA00022962"/>
    </source>
</evidence>
<evidence type="ECO:0000313" key="13">
    <source>
        <dbReference type="EMBL" id="URJ24272.1"/>
    </source>
</evidence>
<feature type="domain" description="Glutamine amidotransferase" evidence="12">
    <location>
        <begin position="6"/>
        <end position="187"/>
    </location>
</feature>